<sequence>MTQGEEWGLLAAESGAWPRLLLQPAARRRTGLEREGDSVFWEREFEACDYSPFLWLWMEEWILEMGKLLGVKRTGCRVVVPHGKNQRTPMEAPLAAVEQRSL</sequence>
<name>A0A3N0XR09_ANAGA</name>
<evidence type="ECO:0000313" key="2">
    <source>
        <dbReference type="Proteomes" id="UP000281406"/>
    </source>
</evidence>
<gene>
    <name evidence="1" type="ORF">DPX16_19997</name>
</gene>
<reference evidence="1 2" key="1">
    <citation type="submission" date="2018-10" db="EMBL/GenBank/DDBJ databases">
        <title>Genome assembly for a Yunnan-Guizhou Plateau 3E fish, Anabarilius grahami (Regan), and its evolutionary and genetic applications.</title>
        <authorList>
            <person name="Jiang W."/>
        </authorList>
    </citation>
    <scope>NUCLEOTIDE SEQUENCE [LARGE SCALE GENOMIC DNA]</scope>
    <source>
        <strain evidence="1">AG-KIZ</strain>
        <tissue evidence="1">Muscle</tissue>
    </source>
</reference>
<dbReference type="EMBL" id="RJVU01067363">
    <property type="protein sequence ID" value="ROI84225.1"/>
    <property type="molecule type" value="Genomic_DNA"/>
</dbReference>
<accession>A0A3N0XR09</accession>
<keyword evidence="2" id="KW-1185">Reference proteome</keyword>
<organism evidence="1 2">
    <name type="scientific">Anabarilius grahami</name>
    <name type="common">Kanglang fish</name>
    <name type="synonym">Barilius grahami</name>
    <dbReference type="NCBI Taxonomy" id="495550"/>
    <lineage>
        <taxon>Eukaryota</taxon>
        <taxon>Metazoa</taxon>
        <taxon>Chordata</taxon>
        <taxon>Craniata</taxon>
        <taxon>Vertebrata</taxon>
        <taxon>Euteleostomi</taxon>
        <taxon>Actinopterygii</taxon>
        <taxon>Neopterygii</taxon>
        <taxon>Teleostei</taxon>
        <taxon>Ostariophysi</taxon>
        <taxon>Cypriniformes</taxon>
        <taxon>Xenocyprididae</taxon>
        <taxon>Xenocypridinae</taxon>
        <taxon>Xenocypridinae incertae sedis</taxon>
        <taxon>Anabarilius</taxon>
    </lineage>
</organism>
<comment type="caution">
    <text evidence="1">The sequence shown here is derived from an EMBL/GenBank/DDBJ whole genome shotgun (WGS) entry which is preliminary data.</text>
</comment>
<proteinExistence type="predicted"/>
<protein>
    <submittedName>
        <fullName evidence="1">Uncharacterized protein</fullName>
    </submittedName>
</protein>
<dbReference type="Proteomes" id="UP000281406">
    <property type="component" value="Unassembled WGS sequence"/>
</dbReference>
<dbReference type="AlphaFoldDB" id="A0A3N0XR09"/>
<evidence type="ECO:0000313" key="1">
    <source>
        <dbReference type="EMBL" id="ROI84225.1"/>
    </source>
</evidence>